<dbReference type="SUPFAM" id="SSF116842">
    <property type="entry name" value="XseB-like"/>
    <property type="match status" value="1"/>
</dbReference>
<sequence length="85" mass="9770">MSKKQTSASFEQQLEQLETIVDAMEQGELSLEDALKQFEQGVKLTKNCQQMLEQARQRIQVLSEQEQLTDLHIAEEEADYTPNAQ</sequence>
<evidence type="ECO:0000313" key="8">
    <source>
        <dbReference type="EMBL" id="PWK47345.1"/>
    </source>
</evidence>
<dbReference type="AlphaFoldDB" id="A0A316FGV2"/>
<dbReference type="Proteomes" id="UP000245790">
    <property type="component" value="Unassembled WGS sequence"/>
</dbReference>
<evidence type="ECO:0000256" key="2">
    <source>
        <dbReference type="ARBA" id="ARBA00022490"/>
    </source>
</evidence>
<accession>A0A316FGV2</accession>
<comment type="function">
    <text evidence="6">Bidirectionally degrades single-stranded DNA into large acid-insoluble oligonucleotides, which are then degraded further into small acid-soluble oligonucleotides.</text>
</comment>
<organism evidence="8 9">
    <name type="scientific">Pleionea mediterranea</name>
    <dbReference type="NCBI Taxonomy" id="523701"/>
    <lineage>
        <taxon>Bacteria</taxon>
        <taxon>Pseudomonadati</taxon>
        <taxon>Pseudomonadota</taxon>
        <taxon>Gammaproteobacteria</taxon>
        <taxon>Oceanospirillales</taxon>
        <taxon>Pleioneaceae</taxon>
        <taxon>Pleionea</taxon>
    </lineage>
</organism>
<dbReference type="GO" id="GO:0006308">
    <property type="term" value="P:DNA catabolic process"/>
    <property type="evidence" value="ECO:0007669"/>
    <property type="project" value="UniProtKB-UniRule"/>
</dbReference>
<keyword evidence="5 6" id="KW-0269">Exonuclease</keyword>
<keyword evidence="7" id="KW-0175">Coiled coil</keyword>
<comment type="similarity">
    <text evidence="1 6">Belongs to the XseB family.</text>
</comment>
<proteinExistence type="inferred from homology"/>
<evidence type="ECO:0000256" key="6">
    <source>
        <dbReference type="HAMAP-Rule" id="MF_00337"/>
    </source>
</evidence>
<evidence type="ECO:0000256" key="3">
    <source>
        <dbReference type="ARBA" id="ARBA00022722"/>
    </source>
</evidence>
<keyword evidence="2 6" id="KW-0963">Cytoplasm</keyword>
<dbReference type="EMBL" id="QGGU01000011">
    <property type="protein sequence ID" value="PWK47345.1"/>
    <property type="molecule type" value="Genomic_DNA"/>
</dbReference>
<dbReference type="Pfam" id="PF02609">
    <property type="entry name" value="Exonuc_VII_S"/>
    <property type="match status" value="1"/>
</dbReference>
<comment type="subcellular location">
    <subcellularLocation>
        <location evidence="6">Cytoplasm</location>
    </subcellularLocation>
</comment>
<protein>
    <recommendedName>
        <fullName evidence="6">Exodeoxyribonuclease 7 small subunit</fullName>
        <ecNumber evidence="6">3.1.11.6</ecNumber>
    </recommendedName>
    <alternativeName>
        <fullName evidence="6">Exodeoxyribonuclease VII small subunit</fullName>
        <shortName evidence="6">Exonuclease VII small subunit</shortName>
    </alternativeName>
</protein>
<dbReference type="Gene3D" id="1.10.287.1040">
    <property type="entry name" value="Exonuclease VII, small subunit"/>
    <property type="match status" value="1"/>
</dbReference>
<evidence type="ECO:0000256" key="5">
    <source>
        <dbReference type="ARBA" id="ARBA00022839"/>
    </source>
</evidence>
<evidence type="ECO:0000256" key="4">
    <source>
        <dbReference type="ARBA" id="ARBA00022801"/>
    </source>
</evidence>
<dbReference type="NCBIfam" id="NF002140">
    <property type="entry name" value="PRK00977.1-4"/>
    <property type="match status" value="1"/>
</dbReference>
<keyword evidence="9" id="KW-1185">Reference proteome</keyword>
<dbReference type="PANTHER" id="PTHR34137:SF1">
    <property type="entry name" value="EXODEOXYRIBONUCLEASE 7 SMALL SUBUNIT"/>
    <property type="match status" value="1"/>
</dbReference>
<dbReference type="RefSeq" id="WP_109764596.1">
    <property type="nucleotide sequence ID" value="NZ_QGGU01000011.1"/>
</dbReference>
<comment type="catalytic activity">
    <reaction evidence="6">
        <text>Exonucleolytic cleavage in either 5'- to 3'- or 3'- to 5'-direction to yield nucleoside 5'-phosphates.</text>
        <dbReference type="EC" id="3.1.11.6"/>
    </reaction>
</comment>
<feature type="coiled-coil region" evidence="7">
    <location>
        <begin position="7"/>
        <end position="65"/>
    </location>
</feature>
<dbReference type="EC" id="3.1.11.6" evidence="6"/>
<comment type="caution">
    <text evidence="8">The sequence shown here is derived from an EMBL/GenBank/DDBJ whole genome shotgun (WGS) entry which is preliminary data.</text>
</comment>
<reference evidence="8 9" key="1">
    <citation type="submission" date="2018-05" db="EMBL/GenBank/DDBJ databases">
        <title>Genomic Encyclopedia of Type Strains, Phase IV (KMG-IV): sequencing the most valuable type-strain genomes for metagenomic binning, comparative biology and taxonomic classification.</title>
        <authorList>
            <person name="Goeker M."/>
        </authorList>
    </citation>
    <scope>NUCLEOTIDE SEQUENCE [LARGE SCALE GENOMIC DNA]</scope>
    <source>
        <strain evidence="8 9">DSM 25350</strain>
    </source>
</reference>
<gene>
    <name evidence="6" type="primary">xseB</name>
    <name evidence="8" type="ORF">C8D97_11190</name>
</gene>
<dbReference type="InterPro" id="IPR037004">
    <property type="entry name" value="Exonuc_VII_ssu_sf"/>
</dbReference>
<keyword evidence="3 6" id="KW-0540">Nuclease</keyword>
<dbReference type="HAMAP" id="MF_00337">
    <property type="entry name" value="Exonuc_7_S"/>
    <property type="match status" value="1"/>
</dbReference>
<keyword evidence="4 6" id="KW-0378">Hydrolase</keyword>
<dbReference type="GO" id="GO:0009318">
    <property type="term" value="C:exodeoxyribonuclease VII complex"/>
    <property type="evidence" value="ECO:0007669"/>
    <property type="project" value="UniProtKB-UniRule"/>
</dbReference>
<dbReference type="GO" id="GO:0008855">
    <property type="term" value="F:exodeoxyribonuclease VII activity"/>
    <property type="evidence" value="ECO:0007669"/>
    <property type="project" value="UniProtKB-UniRule"/>
</dbReference>
<comment type="subunit">
    <text evidence="6">Heterooligomer composed of large and small subunits.</text>
</comment>
<evidence type="ECO:0000313" key="9">
    <source>
        <dbReference type="Proteomes" id="UP000245790"/>
    </source>
</evidence>
<dbReference type="NCBIfam" id="TIGR01280">
    <property type="entry name" value="xseB"/>
    <property type="match status" value="1"/>
</dbReference>
<evidence type="ECO:0000256" key="1">
    <source>
        <dbReference type="ARBA" id="ARBA00009998"/>
    </source>
</evidence>
<dbReference type="OrthoDB" id="9801128at2"/>
<evidence type="ECO:0000256" key="7">
    <source>
        <dbReference type="SAM" id="Coils"/>
    </source>
</evidence>
<dbReference type="GO" id="GO:0005829">
    <property type="term" value="C:cytosol"/>
    <property type="evidence" value="ECO:0007669"/>
    <property type="project" value="TreeGrafter"/>
</dbReference>
<dbReference type="InterPro" id="IPR003761">
    <property type="entry name" value="Exonuc_VII_S"/>
</dbReference>
<name>A0A316FGV2_9GAMM</name>
<dbReference type="PANTHER" id="PTHR34137">
    <property type="entry name" value="EXODEOXYRIBONUCLEASE 7 SMALL SUBUNIT"/>
    <property type="match status" value="1"/>
</dbReference>